<evidence type="ECO:0000313" key="2">
    <source>
        <dbReference type="Proteomes" id="UP000824044"/>
    </source>
</evidence>
<dbReference type="AlphaFoldDB" id="A0A9D2IVC9"/>
<comment type="caution">
    <text evidence="1">The sequence shown here is derived from an EMBL/GenBank/DDBJ whole genome shotgun (WGS) entry which is preliminary data.</text>
</comment>
<reference evidence="1" key="1">
    <citation type="journal article" date="2021" name="PeerJ">
        <title>Extensive microbial diversity within the chicken gut microbiome revealed by metagenomics and culture.</title>
        <authorList>
            <person name="Gilroy R."/>
            <person name="Ravi A."/>
            <person name="Getino M."/>
            <person name="Pursley I."/>
            <person name="Horton D.L."/>
            <person name="Alikhan N.F."/>
            <person name="Baker D."/>
            <person name="Gharbi K."/>
            <person name="Hall N."/>
            <person name="Watson M."/>
            <person name="Adriaenssens E.M."/>
            <person name="Foster-Nyarko E."/>
            <person name="Jarju S."/>
            <person name="Secka A."/>
            <person name="Antonio M."/>
            <person name="Oren A."/>
            <person name="Chaudhuri R.R."/>
            <person name="La Ragione R."/>
            <person name="Hildebrand F."/>
            <person name="Pallen M.J."/>
        </authorList>
    </citation>
    <scope>NUCLEOTIDE SEQUENCE</scope>
    <source>
        <strain evidence="1">CHK33-5263</strain>
    </source>
</reference>
<organism evidence="1 2">
    <name type="scientific">Candidatus Gallimonas intestinigallinarum</name>
    <dbReference type="NCBI Taxonomy" id="2838604"/>
    <lineage>
        <taxon>Bacteria</taxon>
        <taxon>Bacillati</taxon>
        <taxon>Bacillota</taxon>
        <taxon>Clostridia</taxon>
        <taxon>Candidatus Gallimonas</taxon>
    </lineage>
</organism>
<dbReference type="PANTHER" id="PTHR37816:SF3">
    <property type="entry name" value="MODULATES DNA TOPOLOGY"/>
    <property type="match status" value="1"/>
</dbReference>
<accession>A0A9D2IVC9</accession>
<dbReference type="Gene3D" id="3.40.50.300">
    <property type="entry name" value="P-loop containing nucleotide triphosphate hydrolases"/>
    <property type="match status" value="1"/>
</dbReference>
<proteinExistence type="predicted"/>
<name>A0A9D2IVC9_9FIRM</name>
<dbReference type="InterPro" id="IPR027417">
    <property type="entry name" value="P-loop_NTPase"/>
</dbReference>
<sequence>MLFPYQRVLVLGCGGAGKSTFSVAMGARFCLPVVHLDRIWWLPGWVNRSEEEFDALLFEKLEKPAWVMDGNYLRTLLVRLAKADCAVLLDLSAEECLASIRARVERYRGRSRPDMPEGCPERADGEFEAWIRAYRDETLPQVLRLLNGWDKPWFAFSDRASAYAWLESFENRGGGRHFC</sequence>
<dbReference type="EMBL" id="DXBS01000040">
    <property type="protein sequence ID" value="HIZ24195.1"/>
    <property type="molecule type" value="Genomic_DNA"/>
</dbReference>
<evidence type="ECO:0000313" key="1">
    <source>
        <dbReference type="EMBL" id="HIZ24195.1"/>
    </source>
</evidence>
<gene>
    <name evidence="1" type="ORF">H9812_01805</name>
</gene>
<protein>
    <submittedName>
        <fullName evidence="1">AAA family ATPase</fullName>
    </submittedName>
</protein>
<reference evidence="1" key="2">
    <citation type="submission" date="2021-04" db="EMBL/GenBank/DDBJ databases">
        <authorList>
            <person name="Gilroy R."/>
        </authorList>
    </citation>
    <scope>NUCLEOTIDE SEQUENCE</scope>
    <source>
        <strain evidence="1">CHK33-5263</strain>
    </source>
</reference>
<dbReference type="InterPro" id="IPR052922">
    <property type="entry name" value="Cytidylate_Kinase-2"/>
</dbReference>
<dbReference type="Proteomes" id="UP000824044">
    <property type="component" value="Unassembled WGS sequence"/>
</dbReference>
<dbReference type="SUPFAM" id="SSF52540">
    <property type="entry name" value="P-loop containing nucleoside triphosphate hydrolases"/>
    <property type="match status" value="1"/>
</dbReference>
<dbReference type="PANTHER" id="PTHR37816">
    <property type="entry name" value="YALI0E33011P"/>
    <property type="match status" value="1"/>
</dbReference>